<dbReference type="CDD" id="cd18186">
    <property type="entry name" value="BTB_POZ_ZBTB_KLHL-like"/>
    <property type="match status" value="1"/>
</dbReference>
<dbReference type="InterPro" id="IPR011333">
    <property type="entry name" value="SKP1/BTB/POZ_sf"/>
</dbReference>
<dbReference type="PANTHER" id="PTHR47843:SF5">
    <property type="entry name" value="BTB_POZ DOMAIN PROTEIN"/>
    <property type="match status" value="1"/>
</dbReference>
<sequence length="338" mass="37795">MTNDQQLDLPVADTQNSGGQETILGLVSGLHLSSEYSDLKIVCGDKIFPAHKLLVCPRSKYFHRACFAGFKETKESIFLDEKSPVLIEKVLEFLYTGNYTLGCRTTKAVNPPTDDDEEQRMNTHHTREPLIYFPSRKRATDGHAAEMEELANETAVAAVENTADGFVDGLPMNEKLASNNEPLEKGPIEKGAIVEPAVDMLVDCHPCYFHVRMYGEADYFMIDDLKTKAKEKFLASLMNCSEIESFSEIIAELYSTRADYGKLRKLALKVIVDNLPSLRKGFTPVIGSKLMKSVPDFAIDLCLLTMDKYVGEPHMKPYPFPTGFEYKGVDYMVHPGGL</sequence>
<dbReference type="PROSITE" id="PS50097">
    <property type="entry name" value="BTB"/>
    <property type="match status" value="1"/>
</dbReference>
<dbReference type="SUPFAM" id="SSF54695">
    <property type="entry name" value="POZ domain"/>
    <property type="match status" value="1"/>
</dbReference>
<feature type="domain" description="BTB" evidence="1">
    <location>
        <begin position="37"/>
        <end position="103"/>
    </location>
</feature>
<evidence type="ECO:0000313" key="2">
    <source>
        <dbReference type="EMBL" id="OJZ79962.1"/>
    </source>
</evidence>
<dbReference type="InterPro" id="IPR000210">
    <property type="entry name" value="BTB/POZ_dom"/>
</dbReference>
<evidence type="ECO:0000313" key="3">
    <source>
        <dbReference type="Proteomes" id="UP000184063"/>
    </source>
</evidence>
<dbReference type="EMBL" id="KV878264">
    <property type="protein sequence ID" value="OJZ79962.1"/>
    <property type="molecule type" value="Genomic_DNA"/>
</dbReference>
<dbReference type="Gene3D" id="3.30.710.10">
    <property type="entry name" value="Potassium Channel Kv1.1, Chain A"/>
    <property type="match status" value="1"/>
</dbReference>
<dbReference type="VEuPathDB" id="FungiDB:ASPFODRAFT_148399"/>
<dbReference type="PANTHER" id="PTHR47843">
    <property type="entry name" value="BTB DOMAIN-CONTAINING PROTEIN-RELATED"/>
    <property type="match status" value="1"/>
</dbReference>
<accession>A0A1M3SZP2</accession>
<dbReference type="AlphaFoldDB" id="A0A1M3SZP2"/>
<organism evidence="2 3">
    <name type="scientific">Aspergillus luchuensis (strain CBS 106.47)</name>
    <dbReference type="NCBI Taxonomy" id="1137211"/>
    <lineage>
        <taxon>Eukaryota</taxon>
        <taxon>Fungi</taxon>
        <taxon>Dikarya</taxon>
        <taxon>Ascomycota</taxon>
        <taxon>Pezizomycotina</taxon>
        <taxon>Eurotiomycetes</taxon>
        <taxon>Eurotiomycetidae</taxon>
        <taxon>Eurotiales</taxon>
        <taxon>Aspergillaceae</taxon>
        <taxon>Aspergillus</taxon>
        <taxon>Aspergillus subgen. Circumdati</taxon>
    </lineage>
</organism>
<dbReference type="OrthoDB" id="6359816at2759"/>
<reference evidence="3" key="1">
    <citation type="journal article" date="2017" name="Genome Biol.">
        <title>Comparative genomics reveals high biological diversity and specific adaptations in the industrially and medically important fungal genus Aspergillus.</title>
        <authorList>
            <person name="de Vries R.P."/>
            <person name="Riley R."/>
            <person name="Wiebenga A."/>
            <person name="Aguilar-Osorio G."/>
            <person name="Amillis S."/>
            <person name="Uchima C.A."/>
            <person name="Anderluh G."/>
            <person name="Asadollahi M."/>
            <person name="Askin M."/>
            <person name="Barry K."/>
            <person name="Battaglia E."/>
            <person name="Bayram O."/>
            <person name="Benocci T."/>
            <person name="Braus-Stromeyer S.A."/>
            <person name="Caldana C."/>
            <person name="Canovas D."/>
            <person name="Cerqueira G.C."/>
            <person name="Chen F."/>
            <person name="Chen W."/>
            <person name="Choi C."/>
            <person name="Clum A."/>
            <person name="Dos Santos R.A."/>
            <person name="Damasio A.R."/>
            <person name="Diallinas G."/>
            <person name="Emri T."/>
            <person name="Fekete E."/>
            <person name="Flipphi M."/>
            <person name="Freyberg S."/>
            <person name="Gallo A."/>
            <person name="Gournas C."/>
            <person name="Habgood R."/>
            <person name="Hainaut M."/>
            <person name="Harispe M.L."/>
            <person name="Henrissat B."/>
            <person name="Hilden K.S."/>
            <person name="Hope R."/>
            <person name="Hossain A."/>
            <person name="Karabika E."/>
            <person name="Karaffa L."/>
            <person name="Karanyi Z."/>
            <person name="Krasevec N."/>
            <person name="Kuo A."/>
            <person name="Kusch H."/>
            <person name="LaButti K."/>
            <person name="Lagendijk E.L."/>
            <person name="Lapidus A."/>
            <person name="Levasseur A."/>
            <person name="Lindquist E."/>
            <person name="Lipzen A."/>
            <person name="Logrieco A.F."/>
            <person name="MacCabe A."/>
            <person name="Maekelae M.R."/>
            <person name="Malavazi I."/>
            <person name="Melin P."/>
            <person name="Meyer V."/>
            <person name="Mielnichuk N."/>
            <person name="Miskei M."/>
            <person name="Molnar A.P."/>
            <person name="Mule G."/>
            <person name="Ngan C.Y."/>
            <person name="Orejas M."/>
            <person name="Orosz E."/>
            <person name="Ouedraogo J.P."/>
            <person name="Overkamp K.M."/>
            <person name="Park H.-S."/>
            <person name="Perrone G."/>
            <person name="Piumi F."/>
            <person name="Punt P.J."/>
            <person name="Ram A.F."/>
            <person name="Ramon A."/>
            <person name="Rauscher S."/>
            <person name="Record E."/>
            <person name="Riano-Pachon D.M."/>
            <person name="Robert V."/>
            <person name="Roehrig J."/>
            <person name="Ruller R."/>
            <person name="Salamov A."/>
            <person name="Salih N.S."/>
            <person name="Samson R.A."/>
            <person name="Sandor E."/>
            <person name="Sanguinetti M."/>
            <person name="Schuetze T."/>
            <person name="Sepcic K."/>
            <person name="Shelest E."/>
            <person name="Sherlock G."/>
            <person name="Sophianopoulou V."/>
            <person name="Squina F.M."/>
            <person name="Sun H."/>
            <person name="Susca A."/>
            <person name="Todd R.B."/>
            <person name="Tsang A."/>
            <person name="Unkles S.E."/>
            <person name="van de Wiele N."/>
            <person name="van Rossen-Uffink D."/>
            <person name="Oliveira J.V."/>
            <person name="Vesth T.C."/>
            <person name="Visser J."/>
            <person name="Yu J.-H."/>
            <person name="Zhou M."/>
            <person name="Andersen M.R."/>
            <person name="Archer D.B."/>
            <person name="Baker S.E."/>
            <person name="Benoit I."/>
            <person name="Brakhage A.A."/>
            <person name="Braus G.H."/>
            <person name="Fischer R."/>
            <person name="Frisvad J.C."/>
            <person name="Goldman G.H."/>
            <person name="Houbraken J."/>
            <person name="Oakley B."/>
            <person name="Pocsi I."/>
            <person name="Scazzocchio C."/>
            <person name="Seiboth B."/>
            <person name="vanKuyk P.A."/>
            <person name="Wortman J."/>
            <person name="Dyer P.S."/>
            <person name="Grigoriev I.V."/>
        </authorList>
    </citation>
    <scope>NUCLEOTIDE SEQUENCE [LARGE SCALE GENOMIC DNA]</scope>
    <source>
        <strain evidence="3">CBS 106.47</strain>
    </source>
</reference>
<proteinExistence type="predicted"/>
<dbReference type="Pfam" id="PF00651">
    <property type="entry name" value="BTB"/>
    <property type="match status" value="1"/>
</dbReference>
<gene>
    <name evidence="2" type="ORF">ASPFODRAFT_148399</name>
</gene>
<name>A0A1M3SZP2_ASPLC</name>
<dbReference type="Proteomes" id="UP000184063">
    <property type="component" value="Unassembled WGS sequence"/>
</dbReference>
<evidence type="ECO:0000259" key="1">
    <source>
        <dbReference type="PROSITE" id="PS50097"/>
    </source>
</evidence>
<protein>
    <recommendedName>
        <fullName evidence="1">BTB domain-containing protein</fullName>
    </recommendedName>
</protein>